<feature type="domain" description="Ribosomal RNA-processing protein 7 C-terminal" evidence="3">
    <location>
        <begin position="316"/>
        <end position="344"/>
    </location>
</feature>
<protein>
    <recommendedName>
        <fullName evidence="7">RRM domain-containing protein</fullName>
    </recommendedName>
</protein>
<dbReference type="Gene3D" id="3.30.70.330">
    <property type="match status" value="1"/>
</dbReference>
<dbReference type="InterPro" id="IPR040446">
    <property type="entry name" value="RRP7"/>
</dbReference>
<dbReference type="GO" id="GO:0006364">
    <property type="term" value="P:rRNA processing"/>
    <property type="evidence" value="ECO:0007669"/>
    <property type="project" value="TreeGrafter"/>
</dbReference>
<comment type="similarity">
    <text evidence="1">Belongs to the RRP7 family.</text>
</comment>
<dbReference type="Pfam" id="PF17799">
    <property type="entry name" value="RRM_Rrp7"/>
    <property type="match status" value="1"/>
</dbReference>
<dbReference type="GO" id="GO:0034456">
    <property type="term" value="C:UTP-C complex"/>
    <property type="evidence" value="ECO:0007669"/>
    <property type="project" value="TreeGrafter"/>
</dbReference>
<gene>
    <name evidence="5" type="ORF">CVT24_000609</name>
</gene>
<dbReference type="EMBL" id="NHTK01005634">
    <property type="protein sequence ID" value="PPQ75851.1"/>
    <property type="molecule type" value="Genomic_DNA"/>
</dbReference>
<reference evidence="5 6" key="1">
    <citation type="journal article" date="2018" name="Evol. Lett.">
        <title>Horizontal gene cluster transfer increased hallucinogenic mushroom diversity.</title>
        <authorList>
            <person name="Reynolds H.T."/>
            <person name="Vijayakumar V."/>
            <person name="Gluck-Thaler E."/>
            <person name="Korotkin H.B."/>
            <person name="Matheny P.B."/>
            <person name="Slot J.C."/>
        </authorList>
    </citation>
    <scope>NUCLEOTIDE SEQUENCE [LARGE SCALE GENOMIC DNA]</scope>
    <source>
        <strain evidence="5 6">2629</strain>
    </source>
</reference>
<feature type="domain" description="Ribosomal RNA-processing protein 7 C-terminal" evidence="3">
    <location>
        <begin position="198"/>
        <end position="299"/>
    </location>
</feature>
<comment type="caution">
    <text evidence="5">The sequence shown here is derived from an EMBL/GenBank/DDBJ whole genome shotgun (WGS) entry which is preliminary data.</text>
</comment>
<dbReference type="SUPFAM" id="SSF54928">
    <property type="entry name" value="RNA-binding domain, RBD"/>
    <property type="match status" value="1"/>
</dbReference>
<dbReference type="GO" id="GO:0000028">
    <property type="term" value="P:ribosomal small subunit assembly"/>
    <property type="evidence" value="ECO:0007669"/>
    <property type="project" value="TreeGrafter"/>
</dbReference>
<dbReference type="InterPro" id="IPR040447">
    <property type="entry name" value="RRM_Rrp7"/>
</dbReference>
<evidence type="ECO:0008006" key="7">
    <source>
        <dbReference type="Google" id="ProtNLM"/>
    </source>
</evidence>
<feature type="region of interest" description="Disordered" evidence="2">
    <location>
        <begin position="95"/>
        <end position="132"/>
    </location>
</feature>
<evidence type="ECO:0000259" key="4">
    <source>
        <dbReference type="Pfam" id="PF17799"/>
    </source>
</evidence>
<dbReference type="InParanoid" id="A0A409WBI6"/>
<feature type="domain" description="Rrp7 RRM-like N-terminal" evidence="4">
    <location>
        <begin position="20"/>
        <end position="173"/>
    </location>
</feature>
<keyword evidence="6" id="KW-1185">Reference proteome</keyword>
<dbReference type="Proteomes" id="UP000284842">
    <property type="component" value="Unassembled WGS sequence"/>
</dbReference>
<dbReference type="STRING" id="181874.A0A409WBI6"/>
<dbReference type="FunCoup" id="A0A409WBI6">
    <property type="interactions" value="232"/>
</dbReference>
<dbReference type="Pfam" id="PF12923">
    <property type="entry name" value="RRP7"/>
    <property type="match status" value="2"/>
</dbReference>
<dbReference type="InterPro" id="IPR035979">
    <property type="entry name" value="RBD_domain_sf"/>
</dbReference>
<dbReference type="OrthoDB" id="5390at2759"/>
<dbReference type="AlphaFoldDB" id="A0A409WBI6"/>
<sequence length="344" mass="39373">MKIESTNLELFVDMAIPLNVSGFTVIPISYNQQATHYLYARLHVSSKSDAQKILPEGRTLFLVNVPPDATERDLVLFFKHSGTVERIIFDFDVKEPQHEESDSEDDEEDEMQDENMEGTGQTRKQRKKDKVVAPQIVPLPSKPLRKLRRTGRSAHVIFLDPSSLQRALASTSKPRSWPTSSEELSGLSHYRALYDGLRPPLDSIKAYVDSSIELYDYEVAKKKQKSKYKKGEAIVDEDGFTLVTRGGAYGKTLGGGVAVASKRFQRSGESGGRNRNKKEKKEKEGFYAFQKAEKQRSGMKFIFIYHIHILTLNLYQELMELKRKWEEDKAKVDKLKASRRFKPY</sequence>
<dbReference type="PANTHER" id="PTHR13191:SF0">
    <property type="entry name" value="RIBOSOMAL RNA-PROCESSING PROTEIN 7 HOMOLOG A-RELATED"/>
    <property type="match status" value="1"/>
</dbReference>
<organism evidence="5 6">
    <name type="scientific">Panaeolus cyanescens</name>
    <dbReference type="NCBI Taxonomy" id="181874"/>
    <lineage>
        <taxon>Eukaryota</taxon>
        <taxon>Fungi</taxon>
        <taxon>Dikarya</taxon>
        <taxon>Basidiomycota</taxon>
        <taxon>Agaricomycotina</taxon>
        <taxon>Agaricomycetes</taxon>
        <taxon>Agaricomycetidae</taxon>
        <taxon>Agaricales</taxon>
        <taxon>Agaricineae</taxon>
        <taxon>Galeropsidaceae</taxon>
        <taxon>Panaeolus</taxon>
    </lineage>
</organism>
<evidence type="ECO:0000313" key="5">
    <source>
        <dbReference type="EMBL" id="PPQ75851.1"/>
    </source>
</evidence>
<evidence type="ECO:0000256" key="2">
    <source>
        <dbReference type="SAM" id="MobiDB-lite"/>
    </source>
</evidence>
<proteinExistence type="inferred from homology"/>
<dbReference type="InterPro" id="IPR012677">
    <property type="entry name" value="Nucleotide-bd_a/b_plait_sf"/>
</dbReference>
<dbReference type="Gene3D" id="6.10.250.1770">
    <property type="match status" value="1"/>
</dbReference>
<name>A0A409WBI6_9AGAR</name>
<evidence type="ECO:0000313" key="6">
    <source>
        <dbReference type="Proteomes" id="UP000284842"/>
    </source>
</evidence>
<evidence type="ECO:0000259" key="3">
    <source>
        <dbReference type="Pfam" id="PF12923"/>
    </source>
</evidence>
<dbReference type="PANTHER" id="PTHR13191">
    <property type="entry name" value="RIBOSOMAL RNA PROCESSING PROTEIN 7-RELATED"/>
    <property type="match status" value="1"/>
</dbReference>
<feature type="compositionally biased region" description="Acidic residues" evidence="2">
    <location>
        <begin position="101"/>
        <end position="116"/>
    </location>
</feature>
<accession>A0A409WBI6</accession>
<dbReference type="InterPro" id="IPR024326">
    <property type="entry name" value="RRP7_C"/>
</dbReference>
<dbReference type="GO" id="GO:0032545">
    <property type="term" value="C:CURI complex"/>
    <property type="evidence" value="ECO:0007669"/>
    <property type="project" value="TreeGrafter"/>
</dbReference>
<evidence type="ECO:0000256" key="1">
    <source>
        <dbReference type="ARBA" id="ARBA00006110"/>
    </source>
</evidence>
<dbReference type="GO" id="GO:0003676">
    <property type="term" value="F:nucleic acid binding"/>
    <property type="evidence" value="ECO:0007669"/>
    <property type="project" value="InterPro"/>
</dbReference>